<name>G0P0M2_CAEBE</name>
<evidence type="ECO:0000313" key="1">
    <source>
        <dbReference type="EMBL" id="EGT41781.1"/>
    </source>
</evidence>
<keyword evidence="2" id="KW-1185">Reference proteome</keyword>
<gene>
    <name evidence="1" type="ORF">CAEBREN_15015</name>
</gene>
<dbReference type="AlphaFoldDB" id="G0P0M2"/>
<sequence length="89" mass="9584">MASIIISDELEISKMDTEAVYAAINGLTLGHEELLGAGFVCRVAPHEKKMNLEGLIDKILNNKTELLNETCISTASAHAIIDTSNSVEI</sequence>
<dbReference type="EMBL" id="GL380001">
    <property type="protein sequence ID" value="EGT41781.1"/>
    <property type="molecule type" value="Genomic_DNA"/>
</dbReference>
<evidence type="ECO:0000313" key="2">
    <source>
        <dbReference type="Proteomes" id="UP000008068"/>
    </source>
</evidence>
<reference evidence="2" key="1">
    <citation type="submission" date="2011-07" db="EMBL/GenBank/DDBJ databases">
        <authorList>
            <consortium name="Caenorhabditis brenneri Sequencing and Analysis Consortium"/>
            <person name="Wilson R.K."/>
        </authorList>
    </citation>
    <scope>NUCLEOTIDE SEQUENCE [LARGE SCALE GENOMIC DNA]</scope>
    <source>
        <strain evidence="2">PB2801</strain>
    </source>
</reference>
<proteinExistence type="predicted"/>
<dbReference type="HOGENOM" id="CLU_2456763_0_0_1"/>
<organism evidence="2">
    <name type="scientific">Caenorhabditis brenneri</name>
    <name type="common">Nematode worm</name>
    <dbReference type="NCBI Taxonomy" id="135651"/>
    <lineage>
        <taxon>Eukaryota</taxon>
        <taxon>Metazoa</taxon>
        <taxon>Ecdysozoa</taxon>
        <taxon>Nematoda</taxon>
        <taxon>Chromadorea</taxon>
        <taxon>Rhabditida</taxon>
        <taxon>Rhabditina</taxon>
        <taxon>Rhabditomorpha</taxon>
        <taxon>Rhabditoidea</taxon>
        <taxon>Rhabditidae</taxon>
        <taxon>Peloderinae</taxon>
        <taxon>Caenorhabditis</taxon>
    </lineage>
</organism>
<dbReference type="Proteomes" id="UP000008068">
    <property type="component" value="Unassembled WGS sequence"/>
</dbReference>
<dbReference type="InParanoid" id="G0P0M2"/>
<accession>G0P0M2</accession>
<protein>
    <submittedName>
        <fullName evidence="1">Uncharacterized protein</fullName>
    </submittedName>
</protein>